<evidence type="ECO:0000313" key="3">
    <source>
        <dbReference type="Proteomes" id="UP001396898"/>
    </source>
</evidence>
<keyword evidence="3" id="KW-1185">Reference proteome</keyword>
<feature type="compositionally biased region" description="Low complexity" evidence="1">
    <location>
        <begin position="474"/>
        <end position="485"/>
    </location>
</feature>
<dbReference type="InterPro" id="IPR038883">
    <property type="entry name" value="AN11006-like"/>
</dbReference>
<dbReference type="PANTHER" id="PTHR42085">
    <property type="entry name" value="F-BOX DOMAIN-CONTAINING PROTEIN"/>
    <property type="match status" value="1"/>
</dbReference>
<comment type="caution">
    <text evidence="2">The sequence shown here is derived from an EMBL/GenBank/DDBJ whole genome shotgun (WGS) entry which is preliminary data.</text>
</comment>
<reference evidence="2 3" key="1">
    <citation type="submission" date="2023-01" db="EMBL/GenBank/DDBJ databases">
        <title>Analysis of 21 Apiospora genomes using comparative genomics revels a genus with tremendous synthesis potential of carbohydrate active enzymes and secondary metabolites.</title>
        <authorList>
            <person name="Sorensen T."/>
        </authorList>
    </citation>
    <scope>NUCLEOTIDE SEQUENCE [LARGE SCALE GENOMIC DNA]</scope>
    <source>
        <strain evidence="2 3">CBS 20057</strain>
    </source>
</reference>
<dbReference type="EMBL" id="JAQQWI010000007">
    <property type="protein sequence ID" value="KAK8026843.1"/>
    <property type="molecule type" value="Genomic_DNA"/>
</dbReference>
<protein>
    <submittedName>
        <fullName evidence="2">Uncharacterized protein</fullName>
    </submittedName>
</protein>
<dbReference type="Proteomes" id="UP001396898">
    <property type="component" value="Unassembled WGS sequence"/>
</dbReference>
<dbReference type="PANTHER" id="PTHR42085:SF1">
    <property type="entry name" value="F-BOX DOMAIN-CONTAINING PROTEIN"/>
    <property type="match status" value="1"/>
</dbReference>
<sequence>MPVIAALDAPHPKQDVTQRNAGASLLLKIPLETRLMIYEFAVAVDRPITPIQMGKGSNKFARASNYWGAALPSSNLTVTDLARTCRMVYHDLEAKPVFYRTNSFHFKEIGPLHSFLAAITPERRSSIRQIEATKSGHIYEYNDYGFSGWNDFGKVMPLLLQCHDLRQLSIRITNNDVSDDPSHLTRRVGGSLDRCLGLMTETPYDDTNSIINAPGFQLILDLKFDATYWPRNQFSRIDHNLTIGPDWNSDELQGNLATNVRKGFAVQIAKIGEAMASRKAFLNKHDIAKTVKSGQVKRSIGAAGVHFPGEERIHLNRLDSDIGSISSRTRHRCNTANINTATGSIERTVGKHDSQGVLICDNWTILDIRVVDSEIECQVSIGWGGPTSWEPLHTVTTPHGIRELTKVYRGHLYSVATFEEVVQSLPLPRDIAPLMNIYDTGDKLDKKSLAVYQREWAKLQERYETRMEQLASRNNQKASKAQQTAKKTKNTPQSTKRG</sequence>
<name>A0ABR1S4R7_9PEZI</name>
<gene>
    <name evidence="2" type="ORF">PG991_003899</name>
</gene>
<organism evidence="2 3">
    <name type="scientific">Apiospora marii</name>
    <dbReference type="NCBI Taxonomy" id="335849"/>
    <lineage>
        <taxon>Eukaryota</taxon>
        <taxon>Fungi</taxon>
        <taxon>Dikarya</taxon>
        <taxon>Ascomycota</taxon>
        <taxon>Pezizomycotina</taxon>
        <taxon>Sordariomycetes</taxon>
        <taxon>Xylariomycetidae</taxon>
        <taxon>Amphisphaeriales</taxon>
        <taxon>Apiosporaceae</taxon>
        <taxon>Apiospora</taxon>
    </lineage>
</organism>
<proteinExistence type="predicted"/>
<accession>A0ABR1S4R7</accession>
<evidence type="ECO:0000256" key="1">
    <source>
        <dbReference type="SAM" id="MobiDB-lite"/>
    </source>
</evidence>
<evidence type="ECO:0000313" key="2">
    <source>
        <dbReference type="EMBL" id="KAK8026843.1"/>
    </source>
</evidence>
<feature type="region of interest" description="Disordered" evidence="1">
    <location>
        <begin position="468"/>
        <end position="498"/>
    </location>
</feature>